<dbReference type="InterPro" id="IPR003594">
    <property type="entry name" value="HATPase_dom"/>
</dbReference>
<feature type="domain" description="Histidine kinase" evidence="12">
    <location>
        <begin position="331"/>
        <end position="552"/>
    </location>
</feature>
<evidence type="ECO:0000256" key="6">
    <source>
        <dbReference type="ARBA" id="ARBA00022679"/>
    </source>
</evidence>
<dbReference type="EC" id="2.7.13.3" evidence="3"/>
<dbReference type="SMART" id="SM00091">
    <property type="entry name" value="PAS"/>
    <property type="match status" value="2"/>
</dbReference>
<dbReference type="GO" id="GO:0016036">
    <property type="term" value="P:cellular response to phosphate starvation"/>
    <property type="evidence" value="ECO:0007669"/>
    <property type="project" value="TreeGrafter"/>
</dbReference>
<dbReference type="CDD" id="cd00082">
    <property type="entry name" value="HisKA"/>
    <property type="match status" value="1"/>
</dbReference>
<evidence type="ECO:0000259" key="13">
    <source>
        <dbReference type="PROSITE" id="PS50113"/>
    </source>
</evidence>
<gene>
    <name evidence="14" type="ORF">COS93_02660</name>
</gene>
<protein>
    <recommendedName>
        <fullName evidence="3">histidine kinase</fullName>
        <ecNumber evidence="3">2.7.13.3</ecNumber>
    </recommendedName>
</protein>
<evidence type="ECO:0000256" key="1">
    <source>
        <dbReference type="ARBA" id="ARBA00000085"/>
    </source>
</evidence>
<evidence type="ECO:0000259" key="12">
    <source>
        <dbReference type="PROSITE" id="PS50109"/>
    </source>
</evidence>
<evidence type="ECO:0000256" key="11">
    <source>
        <dbReference type="ARBA" id="ARBA00023136"/>
    </source>
</evidence>
<feature type="domain" description="PAC" evidence="13">
    <location>
        <begin position="123"/>
        <end position="175"/>
    </location>
</feature>
<dbReference type="CDD" id="cd00130">
    <property type="entry name" value="PAS"/>
    <property type="match status" value="1"/>
</dbReference>
<dbReference type="InterPro" id="IPR004358">
    <property type="entry name" value="Sig_transdc_His_kin-like_C"/>
</dbReference>
<comment type="catalytic activity">
    <reaction evidence="1">
        <text>ATP + protein L-histidine = ADP + protein N-phospho-L-histidine.</text>
        <dbReference type="EC" id="2.7.13.3"/>
    </reaction>
</comment>
<evidence type="ECO:0000256" key="10">
    <source>
        <dbReference type="ARBA" id="ARBA00023012"/>
    </source>
</evidence>
<comment type="subcellular location">
    <subcellularLocation>
        <location evidence="2">Cell membrane</location>
    </subcellularLocation>
</comment>
<evidence type="ECO:0000313" key="14">
    <source>
        <dbReference type="EMBL" id="PIU46403.1"/>
    </source>
</evidence>
<dbReference type="AlphaFoldDB" id="A0A2M6Z200"/>
<dbReference type="SMART" id="SM00387">
    <property type="entry name" value="HATPase_c"/>
    <property type="match status" value="1"/>
</dbReference>
<evidence type="ECO:0000256" key="9">
    <source>
        <dbReference type="ARBA" id="ARBA00022840"/>
    </source>
</evidence>
<dbReference type="InterPro" id="IPR035965">
    <property type="entry name" value="PAS-like_dom_sf"/>
</dbReference>
<dbReference type="PANTHER" id="PTHR45453:SF1">
    <property type="entry name" value="PHOSPHATE REGULON SENSOR PROTEIN PHOR"/>
    <property type="match status" value="1"/>
</dbReference>
<evidence type="ECO:0000256" key="4">
    <source>
        <dbReference type="ARBA" id="ARBA00022475"/>
    </source>
</evidence>
<dbReference type="InterPro" id="IPR000700">
    <property type="entry name" value="PAS-assoc_C"/>
</dbReference>
<evidence type="ECO:0000256" key="7">
    <source>
        <dbReference type="ARBA" id="ARBA00022741"/>
    </source>
</evidence>
<dbReference type="Gene3D" id="1.10.287.130">
    <property type="match status" value="1"/>
</dbReference>
<keyword evidence="9" id="KW-0067">ATP-binding</keyword>
<dbReference type="EMBL" id="PEWP01000054">
    <property type="protein sequence ID" value="PIU46403.1"/>
    <property type="molecule type" value="Genomic_DNA"/>
</dbReference>
<dbReference type="InterPro" id="IPR005467">
    <property type="entry name" value="His_kinase_dom"/>
</dbReference>
<dbReference type="PANTHER" id="PTHR45453">
    <property type="entry name" value="PHOSPHATE REGULON SENSOR PROTEIN PHOR"/>
    <property type="match status" value="1"/>
</dbReference>
<accession>A0A2M6Z200</accession>
<organism evidence="14 15">
    <name type="scientific">bacterium (Candidatus Gribaldobacteria) CG07_land_8_20_14_0_80_33_18</name>
    <dbReference type="NCBI Taxonomy" id="2014272"/>
    <lineage>
        <taxon>Bacteria</taxon>
        <taxon>Candidatus Gribaldobacteria</taxon>
    </lineage>
</organism>
<dbReference type="GO" id="GO:0005886">
    <property type="term" value="C:plasma membrane"/>
    <property type="evidence" value="ECO:0007669"/>
    <property type="project" value="UniProtKB-SubCell"/>
</dbReference>
<dbReference type="Gene3D" id="3.30.565.10">
    <property type="entry name" value="Histidine kinase-like ATPase, C-terminal domain"/>
    <property type="match status" value="1"/>
</dbReference>
<keyword evidence="4" id="KW-1003">Cell membrane</keyword>
<dbReference type="Proteomes" id="UP000228777">
    <property type="component" value="Unassembled WGS sequence"/>
</dbReference>
<dbReference type="GO" id="GO:0005524">
    <property type="term" value="F:ATP binding"/>
    <property type="evidence" value="ECO:0007669"/>
    <property type="project" value="UniProtKB-KW"/>
</dbReference>
<dbReference type="InterPro" id="IPR036097">
    <property type="entry name" value="HisK_dim/P_sf"/>
</dbReference>
<dbReference type="Pfam" id="PF13426">
    <property type="entry name" value="PAS_9"/>
    <property type="match status" value="1"/>
</dbReference>
<dbReference type="PRINTS" id="PR00344">
    <property type="entry name" value="BCTRLSENSOR"/>
</dbReference>
<proteinExistence type="predicted"/>
<evidence type="ECO:0000256" key="8">
    <source>
        <dbReference type="ARBA" id="ARBA00022777"/>
    </source>
</evidence>
<evidence type="ECO:0000313" key="15">
    <source>
        <dbReference type="Proteomes" id="UP000228777"/>
    </source>
</evidence>
<evidence type="ECO:0000256" key="5">
    <source>
        <dbReference type="ARBA" id="ARBA00022553"/>
    </source>
</evidence>
<dbReference type="FunFam" id="3.30.565.10:FF:000023">
    <property type="entry name" value="PAS domain-containing sensor histidine kinase"/>
    <property type="match status" value="1"/>
</dbReference>
<dbReference type="InterPro" id="IPR000014">
    <property type="entry name" value="PAS"/>
</dbReference>
<dbReference type="InterPro" id="IPR050351">
    <property type="entry name" value="BphY/WalK/GraS-like"/>
</dbReference>
<evidence type="ECO:0000256" key="2">
    <source>
        <dbReference type="ARBA" id="ARBA00004236"/>
    </source>
</evidence>
<dbReference type="InterPro" id="IPR036890">
    <property type="entry name" value="HATPase_C_sf"/>
</dbReference>
<dbReference type="SUPFAM" id="SSF55874">
    <property type="entry name" value="ATPase domain of HSP90 chaperone/DNA topoisomerase II/histidine kinase"/>
    <property type="match status" value="1"/>
</dbReference>
<dbReference type="SUPFAM" id="SSF55785">
    <property type="entry name" value="PYP-like sensor domain (PAS domain)"/>
    <property type="match status" value="1"/>
</dbReference>
<dbReference type="GO" id="GO:0000155">
    <property type="term" value="F:phosphorelay sensor kinase activity"/>
    <property type="evidence" value="ECO:0007669"/>
    <property type="project" value="InterPro"/>
</dbReference>
<sequence length="552" mass="63492">MVRKKNKLKNEVYSEAKRSVKNEVYSEAKRSVKNENVQKRQLQSCQQDLGELEKYIKEFSAFLPLAVCTVNPVGTILDVNKAFEKLVKFDSLEIVGKEIENFFLEKEKLNKLQKEIIEKKEILNQEITLITKEKKEISVNASFSSREDAEGNYTGYFLGISDISELKKFQIGLEERIRERTEELIKSREALLNILSDAEEAREIAEIERDKTLTMFENFPEGLMFFNNENKTALINPQINSFFNVNKEKLIGKGIKDLEKISSLSSLVAILGEKLSPVYKKELEITENLILEISVLPIISLAGEKIGTLVLLRNITREKIVEKLKTEFVTISAHQLRTPLSAIKWTIRMLLDGDVGKLTDEQTEFLKKAYQSNERMVNLINDLLNVTRIEEGRYLYNPEELDMIELIEKTIIPLKEIAERKNLKFEFLKPKEKEIKVRVDKEKISLAISNLVDNAINYTKEGKISIQFEYDSKDKQVKFSVKDTGIGISEEQQKRLFSKFFRGINAIKAETEGTGLGLFIAKNIIEAHGGRIWFESEEGKGTTFYFTLPLKK</sequence>
<dbReference type="SMART" id="SM00388">
    <property type="entry name" value="HisKA"/>
    <property type="match status" value="1"/>
</dbReference>
<dbReference type="CDD" id="cd16922">
    <property type="entry name" value="HATPase_EvgS-ArcB-TorS-like"/>
    <property type="match status" value="1"/>
</dbReference>
<dbReference type="Pfam" id="PF00512">
    <property type="entry name" value="HisKA"/>
    <property type="match status" value="1"/>
</dbReference>
<keyword evidence="8" id="KW-0418">Kinase</keyword>
<keyword evidence="7" id="KW-0547">Nucleotide-binding</keyword>
<dbReference type="Gene3D" id="3.30.450.20">
    <property type="entry name" value="PAS domain"/>
    <property type="match status" value="2"/>
</dbReference>
<dbReference type="Pfam" id="PF02518">
    <property type="entry name" value="HATPase_c"/>
    <property type="match status" value="1"/>
</dbReference>
<evidence type="ECO:0000256" key="3">
    <source>
        <dbReference type="ARBA" id="ARBA00012438"/>
    </source>
</evidence>
<keyword evidence="10" id="KW-0902">Two-component regulatory system</keyword>
<dbReference type="GO" id="GO:0004721">
    <property type="term" value="F:phosphoprotein phosphatase activity"/>
    <property type="evidence" value="ECO:0007669"/>
    <property type="project" value="TreeGrafter"/>
</dbReference>
<keyword evidence="11" id="KW-0472">Membrane</keyword>
<keyword evidence="5" id="KW-0597">Phosphoprotein</keyword>
<comment type="caution">
    <text evidence="14">The sequence shown here is derived from an EMBL/GenBank/DDBJ whole genome shotgun (WGS) entry which is preliminary data.</text>
</comment>
<name>A0A2M6Z200_9BACT</name>
<dbReference type="PROSITE" id="PS50109">
    <property type="entry name" value="HIS_KIN"/>
    <property type="match status" value="1"/>
</dbReference>
<dbReference type="SUPFAM" id="SSF47384">
    <property type="entry name" value="Homodimeric domain of signal transducing histidine kinase"/>
    <property type="match status" value="1"/>
</dbReference>
<keyword evidence="6" id="KW-0808">Transferase</keyword>
<dbReference type="InterPro" id="IPR003661">
    <property type="entry name" value="HisK_dim/P_dom"/>
</dbReference>
<dbReference type="NCBIfam" id="TIGR00229">
    <property type="entry name" value="sensory_box"/>
    <property type="match status" value="1"/>
</dbReference>
<dbReference type="PROSITE" id="PS50113">
    <property type="entry name" value="PAC"/>
    <property type="match status" value="1"/>
</dbReference>
<reference evidence="15" key="1">
    <citation type="submission" date="2017-09" db="EMBL/GenBank/DDBJ databases">
        <title>Depth-based differentiation of microbial function through sediment-hosted aquifers and enrichment of novel symbionts in the deep terrestrial subsurface.</title>
        <authorList>
            <person name="Probst A.J."/>
            <person name="Ladd B."/>
            <person name="Jarett J.K."/>
            <person name="Geller-Mcgrath D.E."/>
            <person name="Sieber C.M.K."/>
            <person name="Emerson J.B."/>
            <person name="Anantharaman K."/>
            <person name="Thomas B.C."/>
            <person name="Malmstrom R."/>
            <person name="Stieglmeier M."/>
            <person name="Klingl A."/>
            <person name="Woyke T."/>
            <person name="Ryan C.M."/>
            <person name="Banfield J.F."/>
        </authorList>
    </citation>
    <scope>NUCLEOTIDE SEQUENCE [LARGE SCALE GENOMIC DNA]</scope>
</reference>